<feature type="compositionally biased region" description="Basic and acidic residues" evidence="4">
    <location>
        <begin position="479"/>
        <end position="488"/>
    </location>
</feature>
<dbReference type="OrthoDB" id="348529at2759"/>
<dbReference type="GO" id="GO:0006508">
    <property type="term" value="P:proteolysis"/>
    <property type="evidence" value="ECO:0007669"/>
    <property type="project" value="UniProtKB-KW"/>
</dbReference>
<keyword evidence="3" id="KW-0378">Hydrolase</keyword>
<feature type="region of interest" description="Disordered" evidence="4">
    <location>
        <begin position="21"/>
        <end position="58"/>
    </location>
</feature>
<dbReference type="GO" id="GO:0101005">
    <property type="term" value="F:deubiquitinase activity"/>
    <property type="evidence" value="ECO:0007669"/>
    <property type="project" value="TreeGrafter"/>
</dbReference>
<dbReference type="PANTHER" id="PTHR12378:SF80">
    <property type="entry name" value="IP06716P-RELATED"/>
    <property type="match status" value="1"/>
</dbReference>
<feature type="compositionally biased region" description="Basic and acidic residues" evidence="4">
    <location>
        <begin position="102"/>
        <end position="115"/>
    </location>
</feature>
<feature type="compositionally biased region" description="Basic and acidic residues" evidence="4">
    <location>
        <begin position="35"/>
        <end position="45"/>
    </location>
</feature>
<evidence type="ECO:0000313" key="6">
    <source>
        <dbReference type="Proteomes" id="UP000515125"/>
    </source>
</evidence>
<dbReference type="InterPro" id="IPR042266">
    <property type="entry name" value="PPPDE_sf"/>
</dbReference>
<dbReference type="GeneID" id="34622886"/>
<dbReference type="AlphaFoldDB" id="A0A6P6RUT7"/>
<evidence type="ECO:0000313" key="7">
    <source>
        <dbReference type="RefSeq" id="XP_026191264.1"/>
    </source>
</evidence>
<accession>A0A6P6RUT7</accession>
<dbReference type="Pfam" id="PF05903">
    <property type="entry name" value="Peptidase_C97"/>
    <property type="match status" value="1"/>
</dbReference>
<comment type="similarity">
    <text evidence="1">Belongs to the DeSI family.</text>
</comment>
<evidence type="ECO:0000256" key="4">
    <source>
        <dbReference type="SAM" id="MobiDB-lite"/>
    </source>
</evidence>
<keyword evidence="6" id="KW-1185">Reference proteome</keyword>
<name>A0A6P6RUT7_9EIME</name>
<dbReference type="RefSeq" id="XP_026191264.1">
    <property type="nucleotide sequence ID" value="XM_026335479.1"/>
</dbReference>
<dbReference type="InterPro" id="IPR008580">
    <property type="entry name" value="PPPDE_dom"/>
</dbReference>
<gene>
    <name evidence="7" type="primary">LOC34622886</name>
</gene>
<organism evidence="6 7">
    <name type="scientific">Cyclospora cayetanensis</name>
    <dbReference type="NCBI Taxonomy" id="88456"/>
    <lineage>
        <taxon>Eukaryota</taxon>
        <taxon>Sar</taxon>
        <taxon>Alveolata</taxon>
        <taxon>Apicomplexa</taxon>
        <taxon>Conoidasida</taxon>
        <taxon>Coccidia</taxon>
        <taxon>Eucoccidiorida</taxon>
        <taxon>Eimeriorina</taxon>
        <taxon>Eimeriidae</taxon>
        <taxon>Cyclospora</taxon>
    </lineage>
</organism>
<dbReference type="Proteomes" id="UP000515125">
    <property type="component" value="Unplaced"/>
</dbReference>
<feature type="compositionally biased region" description="Polar residues" evidence="4">
    <location>
        <begin position="490"/>
        <end position="508"/>
    </location>
</feature>
<feature type="region of interest" description="Disordered" evidence="4">
    <location>
        <begin position="469"/>
        <end position="508"/>
    </location>
</feature>
<sequence length="508" mass="55790">MIREHWKSTWSEGALDCLYSGTARSTETPTPSGKGEQKVSQERRITRSHPSLPAPQDIFCETRSSPLQKRPEGSLDVLLCSPVKDRGAPLGPWTPPQASQQRQDRLSNSEDDARAHQLRRQLHNLRAESHRKAARLRKERQQLQQQLAEARQHQQVLQLRQQHRSSSSESSENGSSIEPWASSMALPIMPRRNRPSPRGPKGILLPPFSPRMVLLHVYDLTPAISAYINRIMRPFGAGAFHAGVEVFGQEYCFGQTPDDTTGVNVCEPMQHPAHIYRETVPMGPTDLNVDDFCSLMNTLKKEWPGNSYDILTRNCVNFADHLCILLGVGRVPAWLFRLQNQANSIKGGARAAAAAAAAAARQLQRLDTHAGISATATAAAEAAAHAASAAAGAAVSFGRLLKQAHQDVRLSDEMGRYILAGVNFLGERLAEGVSCLPSEWHEDDCHYSEAFSSCQRCPQLSADSLGILEEKALPGPPSDQKEKDKEQGVHLSSTALETPTDSNDAFSR</sequence>
<evidence type="ECO:0000256" key="2">
    <source>
        <dbReference type="ARBA" id="ARBA00022670"/>
    </source>
</evidence>
<dbReference type="GO" id="GO:0016579">
    <property type="term" value="P:protein deubiquitination"/>
    <property type="evidence" value="ECO:0007669"/>
    <property type="project" value="TreeGrafter"/>
</dbReference>
<dbReference type="PANTHER" id="PTHR12378">
    <property type="entry name" value="DESUMOYLATING ISOPEPTIDASE"/>
    <property type="match status" value="1"/>
</dbReference>
<evidence type="ECO:0000256" key="3">
    <source>
        <dbReference type="ARBA" id="ARBA00022801"/>
    </source>
</evidence>
<feature type="domain" description="PPPDE" evidence="5">
    <location>
        <begin position="211"/>
        <end position="344"/>
    </location>
</feature>
<dbReference type="SMART" id="SM01179">
    <property type="entry name" value="DUF862"/>
    <property type="match status" value="1"/>
</dbReference>
<protein>
    <submittedName>
        <fullName evidence="7">Uncharacterized protein LOC34622886</fullName>
    </submittedName>
</protein>
<evidence type="ECO:0000259" key="5">
    <source>
        <dbReference type="PROSITE" id="PS51858"/>
    </source>
</evidence>
<reference evidence="7" key="1">
    <citation type="submission" date="2025-08" db="UniProtKB">
        <authorList>
            <consortium name="RefSeq"/>
        </authorList>
    </citation>
    <scope>IDENTIFICATION</scope>
</reference>
<evidence type="ECO:0000256" key="1">
    <source>
        <dbReference type="ARBA" id="ARBA00008140"/>
    </source>
</evidence>
<feature type="compositionally biased region" description="Polar residues" evidence="4">
    <location>
        <begin position="22"/>
        <end position="31"/>
    </location>
</feature>
<feature type="region of interest" description="Disordered" evidence="4">
    <location>
        <begin position="86"/>
        <end position="202"/>
    </location>
</feature>
<proteinExistence type="inferred from homology"/>
<dbReference type="Gene3D" id="3.90.1720.30">
    <property type="entry name" value="PPPDE domains"/>
    <property type="match status" value="1"/>
</dbReference>
<keyword evidence="2" id="KW-0645">Protease</keyword>
<feature type="compositionally biased region" description="Low complexity" evidence="4">
    <location>
        <begin position="142"/>
        <end position="172"/>
    </location>
</feature>
<dbReference type="PROSITE" id="PS51858">
    <property type="entry name" value="PPPDE"/>
    <property type="match status" value="1"/>
</dbReference>